<protein>
    <submittedName>
        <fullName evidence="1">Uncharacterized protein</fullName>
    </submittedName>
</protein>
<organism evidence="1 2">
    <name type="scientific">Populus alba</name>
    <name type="common">White poplar</name>
    <dbReference type="NCBI Taxonomy" id="43335"/>
    <lineage>
        <taxon>Eukaryota</taxon>
        <taxon>Viridiplantae</taxon>
        <taxon>Streptophyta</taxon>
        <taxon>Embryophyta</taxon>
        <taxon>Tracheophyta</taxon>
        <taxon>Spermatophyta</taxon>
        <taxon>Magnoliopsida</taxon>
        <taxon>eudicotyledons</taxon>
        <taxon>Gunneridae</taxon>
        <taxon>Pentapetalae</taxon>
        <taxon>rosids</taxon>
        <taxon>fabids</taxon>
        <taxon>Malpighiales</taxon>
        <taxon>Salicaceae</taxon>
        <taxon>Saliceae</taxon>
        <taxon>Populus</taxon>
    </lineage>
</organism>
<keyword evidence="2" id="KW-1185">Reference proteome</keyword>
<comment type="caution">
    <text evidence="1">The sequence shown here is derived from an EMBL/GenBank/DDBJ whole genome shotgun (WGS) entry which is preliminary data.</text>
</comment>
<proteinExistence type="predicted"/>
<accession>A0ACC4BU96</accession>
<sequence>NEESYGAASCRENCVDWYSQNIFEAEMLMLKRFLSSEDPPPSESDDGHYRAGLVNMLPAVVEIIALCGTLRKLLPSARRGFASHINVKELVYGIGPLTCCFSNMDVGIRSEETEEANYPCCTVARPP</sequence>
<name>A0ACC4BU96_POPAL</name>
<evidence type="ECO:0000313" key="2">
    <source>
        <dbReference type="Proteomes" id="UP000309997"/>
    </source>
</evidence>
<reference evidence="1 2" key="1">
    <citation type="journal article" date="2024" name="Plant Biotechnol. J.">
        <title>Genome and CRISPR/Cas9 system of a widespread forest tree (Populus alba) in the world.</title>
        <authorList>
            <person name="Liu Y.J."/>
            <person name="Jiang P.F."/>
            <person name="Han X.M."/>
            <person name="Li X.Y."/>
            <person name="Wang H.M."/>
            <person name="Wang Y.J."/>
            <person name="Wang X.X."/>
            <person name="Zeng Q.Y."/>
        </authorList>
    </citation>
    <scope>NUCLEOTIDE SEQUENCE [LARGE SCALE GENOMIC DNA]</scope>
    <source>
        <strain evidence="2">cv. PAL-ZL1</strain>
    </source>
</reference>
<dbReference type="EMBL" id="RCHU02000008">
    <property type="protein sequence ID" value="KAL3582147.1"/>
    <property type="molecule type" value="Genomic_DNA"/>
</dbReference>
<gene>
    <name evidence="1" type="ORF">D5086_016479</name>
</gene>
<evidence type="ECO:0000313" key="1">
    <source>
        <dbReference type="EMBL" id="KAL3582147.1"/>
    </source>
</evidence>
<feature type="non-terminal residue" evidence="1">
    <location>
        <position position="1"/>
    </location>
</feature>
<dbReference type="Proteomes" id="UP000309997">
    <property type="component" value="Unassembled WGS sequence"/>
</dbReference>